<dbReference type="InterPro" id="IPR015943">
    <property type="entry name" value="WD40/YVTN_repeat-like_dom_sf"/>
</dbReference>
<feature type="repeat" description="WD" evidence="3">
    <location>
        <begin position="166"/>
        <end position="209"/>
    </location>
</feature>
<dbReference type="InterPro" id="IPR001680">
    <property type="entry name" value="WD40_rpt"/>
</dbReference>
<protein>
    <submittedName>
        <fullName evidence="4">Serine/threonine protein kinase</fullName>
    </submittedName>
</protein>
<evidence type="ECO:0000256" key="2">
    <source>
        <dbReference type="ARBA" id="ARBA00022737"/>
    </source>
</evidence>
<name>X6M4F0_RETFI</name>
<evidence type="ECO:0000313" key="5">
    <source>
        <dbReference type="Proteomes" id="UP000023152"/>
    </source>
</evidence>
<keyword evidence="4" id="KW-0808">Transferase</keyword>
<dbReference type="GO" id="GO:1990234">
    <property type="term" value="C:transferase complex"/>
    <property type="evidence" value="ECO:0007669"/>
    <property type="project" value="UniProtKB-ARBA"/>
</dbReference>
<comment type="caution">
    <text evidence="4">The sequence shown here is derived from an EMBL/GenBank/DDBJ whole genome shotgun (WGS) entry which is preliminary data.</text>
</comment>
<dbReference type="PRINTS" id="PR00320">
    <property type="entry name" value="GPROTEINBRPT"/>
</dbReference>
<evidence type="ECO:0000256" key="3">
    <source>
        <dbReference type="PROSITE-ProRule" id="PRU00221"/>
    </source>
</evidence>
<dbReference type="PROSITE" id="PS50082">
    <property type="entry name" value="WD_REPEATS_2"/>
    <property type="match status" value="5"/>
</dbReference>
<feature type="repeat" description="WD" evidence="3">
    <location>
        <begin position="244"/>
        <end position="270"/>
    </location>
</feature>
<dbReference type="InterPro" id="IPR036322">
    <property type="entry name" value="WD40_repeat_dom_sf"/>
</dbReference>
<dbReference type="AlphaFoldDB" id="X6M4F0"/>
<keyword evidence="4" id="KW-0418">Kinase</keyword>
<dbReference type="EMBL" id="ASPP01024915">
    <property type="protein sequence ID" value="ETO08506.1"/>
    <property type="molecule type" value="Genomic_DNA"/>
</dbReference>
<keyword evidence="4" id="KW-0723">Serine/threonine-protein kinase</keyword>
<feature type="repeat" description="WD" evidence="3">
    <location>
        <begin position="320"/>
        <end position="370"/>
    </location>
</feature>
<dbReference type="PROSITE" id="PS50294">
    <property type="entry name" value="WD_REPEATS_REGION"/>
    <property type="match status" value="4"/>
</dbReference>
<keyword evidence="5" id="KW-1185">Reference proteome</keyword>
<organism evidence="4 5">
    <name type="scientific">Reticulomyxa filosa</name>
    <dbReference type="NCBI Taxonomy" id="46433"/>
    <lineage>
        <taxon>Eukaryota</taxon>
        <taxon>Sar</taxon>
        <taxon>Rhizaria</taxon>
        <taxon>Retaria</taxon>
        <taxon>Foraminifera</taxon>
        <taxon>Monothalamids</taxon>
        <taxon>Reticulomyxidae</taxon>
        <taxon>Reticulomyxa</taxon>
    </lineage>
</organism>
<dbReference type="PROSITE" id="PS00678">
    <property type="entry name" value="WD_REPEATS_1"/>
    <property type="match status" value="4"/>
</dbReference>
<dbReference type="OrthoDB" id="6252103at2759"/>
<dbReference type="SUPFAM" id="SSF50978">
    <property type="entry name" value="WD40 repeat-like"/>
    <property type="match status" value="1"/>
</dbReference>
<dbReference type="InterPro" id="IPR019775">
    <property type="entry name" value="WD40_repeat_CS"/>
</dbReference>
<dbReference type="CDD" id="cd00200">
    <property type="entry name" value="WD40"/>
    <property type="match status" value="1"/>
</dbReference>
<keyword evidence="2" id="KW-0677">Repeat</keyword>
<dbReference type="Pfam" id="PF00400">
    <property type="entry name" value="WD40"/>
    <property type="match status" value="6"/>
</dbReference>
<accession>X6M4F0</accession>
<proteinExistence type="predicted"/>
<feature type="repeat" description="WD" evidence="3">
    <location>
        <begin position="271"/>
        <end position="319"/>
    </location>
</feature>
<dbReference type="GO" id="GO:0004674">
    <property type="term" value="F:protein serine/threonine kinase activity"/>
    <property type="evidence" value="ECO:0007669"/>
    <property type="project" value="UniProtKB-KW"/>
</dbReference>
<keyword evidence="1 3" id="KW-0853">WD repeat</keyword>
<sequence length="373" mass="43147">MFKIYLSTEEETKIIIKHWIRISNIKLGWIQDFDRFILKYVKFIYYYFIQRKIFSANFFMFEIFCSSPKLPKTLTGHKSWVKSIDYSTFGDNQLICSGSCDTTIRVWDAETNEQIQLFNERSHYVNCVKFSQYHHYNNHSNVICSASSNYIIRFWDLKDNQQLQIISAHTNSVHCIEFSQFHCGRYLCSGSYDRTIRLWDVETYKLLHVFNGYENGVSCIDISPLQSNNNNNDKSNSIGVIGGNGYTICSGSDDKTILVWDIETLKKFIVFKGHKRRITSVKYGSNELGVNGGANTILSGSEDKSVRLWDLRSNQQSQVFKGHTNWVNTVEYSPLVLSNKVSGNSNVICSGSGDNTIRFWDIRSNKEELHMIK</sequence>
<evidence type="ECO:0000313" key="4">
    <source>
        <dbReference type="EMBL" id="ETO08506.1"/>
    </source>
</evidence>
<reference evidence="4 5" key="1">
    <citation type="journal article" date="2013" name="Curr. Biol.">
        <title>The Genome of the Foraminiferan Reticulomyxa filosa.</title>
        <authorList>
            <person name="Glockner G."/>
            <person name="Hulsmann N."/>
            <person name="Schleicher M."/>
            <person name="Noegel A.A."/>
            <person name="Eichinger L."/>
            <person name="Gallinger C."/>
            <person name="Pawlowski J."/>
            <person name="Sierra R."/>
            <person name="Euteneuer U."/>
            <person name="Pillet L."/>
            <person name="Moustafa A."/>
            <person name="Platzer M."/>
            <person name="Groth M."/>
            <person name="Szafranski K."/>
            <person name="Schliwa M."/>
        </authorList>
    </citation>
    <scope>NUCLEOTIDE SEQUENCE [LARGE SCALE GENOMIC DNA]</scope>
</reference>
<evidence type="ECO:0000256" key="1">
    <source>
        <dbReference type="ARBA" id="ARBA00022574"/>
    </source>
</evidence>
<feature type="repeat" description="WD" evidence="3">
    <location>
        <begin position="74"/>
        <end position="117"/>
    </location>
</feature>
<gene>
    <name evidence="4" type="ORF">RFI_28880</name>
</gene>
<dbReference type="PANTHER" id="PTHR22847">
    <property type="entry name" value="WD40 REPEAT PROTEIN"/>
    <property type="match status" value="1"/>
</dbReference>
<dbReference type="SMART" id="SM00320">
    <property type="entry name" value="WD40"/>
    <property type="match status" value="6"/>
</dbReference>
<dbReference type="InterPro" id="IPR020472">
    <property type="entry name" value="WD40_PAC1"/>
</dbReference>
<dbReference type="Proteomes" id="UP000023152">
    <property type="component" value="Unassembled WGS sequence"/>
</dbReference>
<dbReference type="Gene3D" id="2.130.10.10">
    <property type="entry name" value="YVTN repeat-like/Quinoprotein amine dehydrogenase"/>
    <property type="match status" value="2"/>
</dbReference>
<dbReference type="PANTHER" id="PTHR22847:SF637">
    <property type="entry name" value="WD REPEAT DOMAIN 5B"/>
    <property type="match status" value="1"/>
</dbReference>